<keyword evidence="3" id="KW-1185">Reference proteome</keyword>
<feature type="non-terminal residue" evidence="2">
    <location>
        <position position="1"/>
    </location>
</feature>
<dbReference type="InterPro" id="IPR002401">
    <property type="entry name" value="Cyt_P450_E_grp-I"/>
</dbReference>
<dbReference type="InterPro" id="IPR001128">
    <property type="entry name" value="Cyt_P450"/>
</dbReference>
<accession>A0A3M7PU90</accession>
<dbReference type="Proteomes" id="UP000276133">
    <property type="component" value="Unassembled WGS sequence"/>
</dbReference>
<dbReference type="GO" id="GO:0020037">
    <property type="term" value="F:heme binding"/>
    <property type="evidence" value="ECO:0007669"/>
    <property type="project" value="InterPro"/>
</dbReference>
<dbReference type="STRING" id="10195.A0A3M7PU90"/>
<dbReference type="GO" id="GO:0006707">
    <property type="term" value="P:cholesterol catabolic process"/>
    <property type="evidence" value="ECO:0007669"/>
    <property type="project" value="InterPro"/>
</dbReference>
<comment type="caution">
    <text evidence="2">The sequence shown here is derived from an EMBL/GenBank/DDBJ whole genome shotgun (WGS) entry which is preliminary data.</text>
</comment>
<reference evidence="2 3" key="1">
    <citation type="journal article" date="2018" name="Sci. Rep.">
        <title>Genomic signatures of local adaptation to the degree of environmental predictability in rotifers.</title>
        <authorList>
            <person name="Franch-Gras L."/>
            <person name="Hahn C."/>
            <person name="Garcia-Roger E.M."/>
            <person name="Carmona M.J."/>
            <person name="Serra M."/>
            <person name="Gomez A."/>
        </authorList>
    </citation>
    <scope>NUCLEOTIDE SEQUENCE [LARGE SCALE GENOMIC DNA]</scope>
    <source>
        <strain evidence="2">HYR1</strain>
    </source>
</reference>
<protein>
    <submittedName>
        <fullName evidence="2">Cholesterol 24-hydroxylase-like</fullName>
    </submittedName>
</protein>
<evidence type="ECO:0000313" key="3">
    <source>
        <dbReference type="Proteomes" id="UP000276133"/>
    </source>
</evidence>
<dbReference type="InterPro" id="IPR036396">
    <property type="entry name" value="Cyt_P450_sf"/>
</dbReference>
<dbReference type="OrthoDB" id="1470350at2759"/>
<sequence length="92" mass="10527">ALARDRLKTDNIDIEDLVDDFLTFFVAGQETTSNMLAFSILELGQNPKVLKKLKDEVDLVIGYKQHINSDDLNKLKYLNTYWTLLQSHSLLG</sequence>
<dbReference type="GO" id="GO:0005506">
    <property type="term" value="F:iron ion binding"/>
    <property type="evidence" value="ECO:0007669"/>
    <property type="project" value="InterPro"/>
</dbReference>
<dbReference type="Pfam" id="PF00067">
    <property type="entry name" value="p450"/>
    <property type="match status" value="1"/>
</dbReference>
<comment type="similarity">
    <text evidence="1">Belongs to the cytochrome P450 family.</text>
</comment>
<name>A0A3M7PU90_BRAPC</name>
<dbReference type="PANTHER" id="PTHR24293:SF0">
    <property type="entry name" value="CYP46A1 PROTEIN-RELATED"/>
    <property type="match status" value="1"/>
</dbReference>
<dbReference type="GO" id="GO:0033781">
    <property type="term" value="F:cholesterol 24-hydroxylase activity"/>
    <property type="evidence" value="ECO:0007669"/>
    <property type="project" value="InterPro"/>
</dbReference>
<evidence type="ECO:0000313" key="2">
    <source>
        <dbReference type="EMBL" id="RNA02228.1"/>
    </source>
</evidence>
<dbReference type="AlphaFoldDB" id="A0A3M7PU90"/>
<gene>
    <name evidence="2" type="ORF">BpHYR1_017036</name>
</gene>
<dbReference type="InterPro" id="IPR039983">
    <property type="entry name" value="CYP46A1"/>
</dbReference>
<dbReference type="PANTHER" id="PTHR24293">
    <property type="entry name" value="CYTOCHROME P450 FAMILY 46 SUBFAMILY A"/>
    <property type="match status" value="1"/>
</dbReference>
<proteinExistence type="inferred from homology"/>
<dbReference type="Gene3D" id="1.10.630.10">
    <property type="entry name" value="Cytochrome P450"/>
    <property type="match status" value="1"/>
</dbReference>
<dbReference type="PRINTS" id="PR00463">
    <property type="entry name" value="EP450I"/>
</dbReference>
<dbReference type="EMBL" id="REGN01008972">
    <property type="protein sequence ID" value="RNA02228.1"/>
    <property type="molecule type" value="Genomic_DNA"/>
</dbReference>
<dbReference type="SUPFAM" id="SSF48264">
    <property type="entry name" value="Cytochrome P450"/>
    <property type="match status" value="1"/>
</dbReference>
<organism evidence="2 3">
    <name type="scientific">Brachionus plicatilis</name>
    <name type="common">Marine rotifer</name>
    <name type="synonym">Brachionus muelleri</name>
    <dbReference type="NCBI Taxonomy" id="10195"/>
    <lineage>
        <taxon>Eukaryota</taxon>
        <taxon>Metazoa</taxon>
        <taxon>Spiralia</taxon>
        <taxon>Gnathifera</taxon>
        <taxon>Rotifera</taxon>
        <taxon>Eurotatoria</taxon>
        <taxon>Monogononta</taxon>
        <taxon>Pseudotrocha</taxon>
        <taxon>Ploima</taxon>
        <taxon>Brachionidae</taxon>
        <taxon>Brachionus</taxon>
    </lineage>
</organism>
<evidence type="ECO:0000256" key="1">
    <source>
        <dbReference type="ARBA" id="ARBA00010617"/>
    </source>
</evidence>